<dbReference type="Pfam" id="PF00462">
    <property type="entry name" value="Glutaredoxin"/>
    <property type="match status" value="1"/>
</dbReference>
<feature type="domain" description="Glutaredoxin" evidence="1">
    <location>
        <begin position="1"/>
        <end position="59"/>
    </location>
</feature>
<gene>
    <name evidence="2" type="ORF">ACFFVD_14400</name>
</gene>
<dbReference type="RefSeq" id="WP_182632304.1">
    <property type="nucleotide sequence ID" value="NZ_JAALDM010000131.1"/>
</dbReference>
<dbReference type="InterPro" id="IPR036249">
    <property type="entry name" value="Thioredoxin-like_sf"/>
</dbReference>
<dbReference type="Gene3D" id="3.40.30.10">
    <property type="entry name" value="Glutaredoxin"/>
    <property type="match status" value="1"/>
</dbReference>
<reference evidence="2 3" key="1">
    <citation type="submission" date="2024-09" db="EMBL/GenBank/DDBJ databases">
        <authorList>
            <person name="Sun Q."/>
            <person name="Mori K."/>
        </authorList>
    </citation>
    <scope>NUCLEOTIDE SEQUENCE [LARGE SCALE GENOMIC DNA]</scope>
    <source>
        <strain evidence="2 3">CCM 7659</strain>
    </source>
</reference>
<dbReference type="EMBL" id="JBHMDY010000011">
    <property type="protein sequence ID" value="MFB9260990.1"/>
    <property type="molecule type" value="Genomic_DNA"/>
</dbReference>
<comment type="caution">
    <text evidence="2">The sequence shown here is derived from an EMBL/GenBank/DDBJ whole genome shotgun (WGS) entry which is preliminary data.</text>
</comment>
<evidence type="ECO:0000313" key="2">
    <source>
        <dbReference type="EMBL" id="MFB9260990.1"/>
    </source>
</evidence>
<dbReference type="PROSITE" id="PS51354">
    <property type="entry name" value="GLUTAREDOXIN_2"/>
    <property type="match status" value="1"/>
</dbReference>
<dbReference type="Proteomes" id="UP001589700">
    <property type="component" value="Unassembled WGS sequence"/>
</dbReference>
<evidence type="ECO:0000259" key="1">
    <source>
        <dbReference type="Pfam" id="PF00462"/>
    </source>
</evidence>
<name>A0ABV5JVP8_9ACTN</name>
<dbReference type="CDD" id="cd02976">
    <property type="entry name" value="NrdH"/>
    <property type="match status" value="1"/>
</dbReference>
<proteinExistence type="predicted"/>
<protein>
    <submittedName>
        <fullName evidence="2">Glutaredoxin domain-containing protein</fullName>
    </submittedName>
</protein>
<dbReference type="SUPFAM" id="SSF52833">
    <property type="entry name" value="Thioredoxin-like"/>
    <property type="match status" value="1"/>
</dbReference>
<sequence length="75" mass="8115">MVYTAPACQQCTATKRKLTELGVAFVEVDLNDPANAAARDHLINDLGYAAAPVVEVDGDEHWTGYRPDRLKALAS</sequence>
<accession>A0ABV5JVP8</accession>
<dbReference type="InterPro" id="IPR002109">
    <property type="entry name" value="Glutaredoxin"/>
</dbReference>
<evidence type="ECO:0000313" key="3">
    <source>
        <dbReference type="Proteomes" id="UP001589700"/>
    </source>
</evidence>
<organism evidence="2 3">
    <name type="scientific">Dietzia aerolata</name>
    <dbReference type="NCBI Taxonomy" id="595984"/>
    <lineage>
        <taxon>Bacteria</taxon>
        <taxon>Bacillati</taxon>
        <taxon>Actinomycetota</taxon>
        <taxon>Actinomycetes</taxon>
        <taxon>Mycobacteriales</taxon>
        <taxon>Dietziaceae</taxon>
        <taxon>Dietzia</taxon>
    </lineage>
</organism>
<keyword evidence="3" id="KW-1185">Reference proteome</keyword>